<dbReference type="InterPro" id="IPR045540">
    <property type="entry name" value="YegS/DAGK_C"/>
</dbReference>
<keyword evidence="9" id="KW-0443">Lipid metabolism</keyword>
<dbReference type="SMART" id="SM00046">
    <property type="entry name" value="DAGKc"/>
    <property type="match status" value="1"/>
</dbReference>
<dbReference type="InterPro" id="IPR050187">
    <property type="entry name" value="Lipid_Phosphate_FormReg"/>
</dbReference>
<keyword evidence="3" id="KW-0808">Transferase</keyword>
<evidence type="ECO:0000256" key="1">
    <source>
        <dbReference type="ARBA" id="ARBA00001946"/>
    </source>
</evidence>
<dbReference type="PROSITE" id="PS50146">
    <property type="entry name" value="DAGK"/>
    <property type="match status" value="1"/>
</dbReference>
<dbReference type="PANTHER" id="PTHR12358:SF106">
    <property type="entry name" value="LIPID KINASE YEGS"/>
    <property type="match status" value="1"/>
</dbReference>
<sequence>MKQATVSDINRRYVLVVNGKSAGDPALRAAVAKKRRAGMALIVYATWEAGDAGLFAEASVDHGATHVIAGGGDGTVNEVVNGLMRLPREKRPALGIVPLGSANDFARSLGLPLEPYAALQKICRWDTQPVDVVRISAAGRGKGVDQYYLNMATGGFGAEVTSSTPKLLKKLLGGAAYSVMGAFKTWRHRSYEGTLNWDTCEEKAAFLLVALGNARQSGGGQVLAPRAKINDGYLDMLLVKNFTSFQDLPQLIRELRQFPARGRFVRYLPVSKLSVSTDPSHPAWPLTLDGEAHRFDAFSAEVVPLALRLAMPEDSSLLVARTPASLADNDDGDDRPQKPMPDTQTDASLDHSAADTQRDPSSLFAR</sequence>
<proteinExistence type="predicted"/>
<dbReference type="Pfam" id="PF19279">
    <property type="entry name" value="YegS_C"/>
    <property type="match status" value="1"/>
</dbReference>
<evidence type="ECO:0000313" key="15">
    <source>
        <dbReference type="Proteomes" id="UP001500133"/>
    </source>
</evidence>
<evidence type="ECO:0000256" key="2">
    <source>
        <dbReference type="ARBA" id="ARBA00022516"/>
    </source>
</evidence>
<evidence type="ECO:0000256" key="11">
    <source>
        <dbReference type="ARBA" id="ARBA00023264"/>
    </source>
</evidence>
<feature type="domain" description="DAGKc" evidence="13">
    <location>
        <begin position="8"/>
        <end position="139"/>
    </location>
</feature>
<feature type="compositionally biased region" description="Basic and acidic residues" evidence="12">
    <location>
        <begin position="348"/>
        <end position="358"/>
    </location>
</feature>
<evidence type="ECO:0000313" key="14">
    <source>
        <dbReference type="EMBL" id="GAA3897820.1"/>
    </source>
</evidence>
<evidence type="ECO:0000256" key="10">
    <source>
        <dbReference type="ARBA" id="ARBA00023209"/>
    </source>
</evidence>
<keyword evidence="11" id="KW-1208">Phospholipid metabolism</keyword>
<evidence type="ECO:0000256" key="7">
    <source>
        <dbReference type="ARBA" id="ARBA00022840"/>
    </source>
</evidence>
<keyword evidence="15" id="KW-1185">Reference proteome</keyword>
<feature type="region of interest" description="Disordered" evidence="12">
    <location>
        <begin position="321"/>
        <end position="366"/>
    </location>
</feature>
<keyword evidence="6 14" id="KW-0418">Kinase</keyword>
<evidence type="ECO:0000256" key="12">
    <source>
        <dbReference type="SAM" id="MobiDB-lite"/>
    </source>
</evidence>
<reference evidence="15" key="1">
    <citation type="journal article" date="2019" name="Int. J. Syst. Evol. Microbiol.">
        <title>The Global Catalogue of Microorganisms (GCM) 10K type strain sequencing project: providing services to taxonomists for standard genome sequencing and annotation.</title>
        <authorList>
            <consortium name="The Broad Institute Genomics Platform"/>
            <consortium name="The Broad Institute Genome Sequencing Center for Infectious Disease"/>
            <person name="Wu L."/>
            <person name="Ma J."/>
        </authorList>
    </citation>
    <scope>NUCLEOTIDE SEQUENCE [LARGE SCALE GENOMIC DNA]</scope>
    <source>
        <strain evidence="15">JCM 16914</strain>
    </source>
</reference>
<comment type="cofactor">
    <cofactor evidence="1">
        <name>Mg(2+)</name>
        <dbReference type="ChEBI" id="CHEBI:18420"/>
    </cofactor>
</comment>
<keyword evidence="8" id="KW-0460">Magnesium</keyword>
<dbReference type="InterPro" id="IPR017438">
    <property type="entry name" value="ATP-NAD_kinase_N"/>
</dbReference>
<dbReference type="PANTHER" id="PTHR12358">
    <property type="entry name" value="SPHINGOSINE KINASE"/>
    <property type="match status" value="1"/>
</dbReference>
<gene>
    <name evidence="14" type="primary">yegS</name>
    <name evidence="14" type="ORF">GCM10022228_05640</name>
</gene>
<dbReference type="InterPro" id="IPR016064">
    <property type="entry name" value="NAD/diacylglycerol_kinase_sf"/>
</dbReference>
<dbReference type="InterPro" id="IPR005218">
    <property type="entry name" value="Diacylglycerol/lipid_kinase"/>
</dbReference>
<dbReference type="Proteomes" id="UP001500133">
    <property type="component" value="Unassembled WGS sequence"/>
</dbReference>
<evidence type="ECO:0000256" key="4">
    <source>
        <dbReference type="ARBA" id="ARBA00022723"/>
    </source>
</evidence>
<keyword evidence="2" id="KW-0444">Lipid biosynthesis</keyword>
<dbReference type="InterPro" id="IPR001206">
    <property type="entry name" value="Diacylglycerol_kinase_cat_dom"/>
</dbReference>
<keyword evidence="4" id="KW-0479">Metal-binding</keyword>
<keyword evidence="7" id="KW-0067">ATP-binding</keyword>
<dbReference type="GO" id="GO:0016301">
    <property type="term" value="F:kinase activity"/>
    <property type="evidence" value="ECO:0007669"/>
    <property type="project" value="UniProtKB-KW"/>
</dbReference>
<dbReference type="EMBL" id="BAAAZT010000023">
    <property type="protein sequence ID" value="GAA3897820.1"/>
    <property type="molecule type" value="Genomic_DNA"/>
</dbReference>
<dbReference type="NCBIfam" id="NF009602">
    <property type="entry name" value="PRK13054.1"/>
    <property type="match status" value="1"/>
</dbReference>
<evidence type="ECO:0000256" key="9">
    <source>
        <dbReference type="ARBA" id="ARBA00023098"/>
    </source>
</evidence>
<organism evidence="14 15">
    <name type="scientific">Halomonas cibimaris</name>
    <dbReference type="NCBI Taxonomy" id="657012"/>
    <lineage>
        <taxon>Bacteria</taxon>
        <taxon>Pseudomonadati</taxon>
        <taxon>Pseudomonadota</taxon>
        <taxon>Gammaproteobacteria</taxon>
        <taxon>Oceanospirillales</taxon>
        <taxon>Halomonadaceae</taxon>
        <taxon>Halomonas</taxon>
    </lineage>
</organism>
<keyword evidence="10" id="KW-0594">Phospholipid biosynthesis</keyword>
<evidence type="ECO:0000256" key="8">
    <source>
        <dbReference type="ARBA" id="ARBA00022842"/>
    </source>
</evidence>
<evidence type="ECO:0000259" key="13">
    <source>
        <dbReference type="PROSITE" id="PS50146"/>
    </source>
</evidence>
<dbReference type="Pfam" id="PF00781">
    <property type="entry name" value="DAGK_cat"/>
    <property type="match status" value="1"/>
</dbReference>
<name>A0ABP7LC02_9GAMM</name>
<dbReference type="Gene3D" id="3.40.50.10330">
    <property type="entry name" value="Probable inorganic polyphosphate/atp-NAD kinase, domain 1"/>
    <property type="match status" value="1"/>
</dbReference>
<dbReference type="SUPFAM" id="SSF111331">
    <property type="entry name" value="NAD kinase/diacylglycerol kinase-like"/>
    <property type="match status" value="1"/>
</dbReference>
<evidence type="ECO:0000256" key="3">
    <source>
        <dbReference type="ARBA" id="ARBA00022679"/>
    </source>
</evidence>
<accession>A0ABP7LC02</accession>
<comment type="caution">
    <text evidence="14">The sequence shown here is derived from an EMBL/GenBank/DDBJ whole genome shotgun (WGS) entry which is preliminary data.</text>
</comment>
<evidence type="ECO:0000256" key="6">
    <source>
        <dbReference type="ARBA" id="ARBA00022777"/>
    </source>
</evidence>
<dbReference type="NCBIfam" id="TIGR00147">
    <property type="entry name" value="YegS/Rv2252/BmrU family lipid kinase"/>
    <property type="match status" value="1"/>
</dbReference>
<dbReference type="Gene3D" id="2.60.200.40">
    <property type="match status" value="1"/>
</dbReference>
<evidence type="ECO:0000256" key="5">
    <source>
        <dbReference type="ARBA" id="ARBA00022741"/>
    </source>
</evidence>
<keyword evidence="5" id="KW-0547">Nucleotide-binding</keyword>
<protein>
    <submittedName>
        <fullName evidence="14">Lipid kinase YegS</fullName>
    </submittedName>
</protein>